<evidence type="ECO:0000256" key="3">
    <source>
        <dbReference type="ARBA" id="ARBA00022679"/>
    </source>
</evidence>
<reference evidence="4 5" key="2">
    <citation type="journal article" date="2012" name="PLoS Pathog.">
        <title>Diverse lifestyles and strategies of plant pathogenesis encoded in the genomes of eighteen Dothideomycetes fungi.</title>
        <authorList>
            <person name="Ohm R.A."/>
            <person name="Feau N."/>
            <person name="Henrissat B."/>
            <person name="Schoch C.L."/>
            <person name="Horwitz B.A."/>
            <person name="Barry K.W."/>
            <person name="Condon B.J."/>
            <person name="Copeland A.C."/>
            <person name="Dhillon B."/>
            <person name="Glaser F."/>
            <person name="Hesse C.N."/>
            <person name="Kosti I."/>
            <person name="LaButti K."/>
            <person name="Lindquist E.A."/>
            <person name="Lucas S."/>
            <person name="Salamov A.A."/>
            <person name="Bradshaw R.E."/>
            <person name="Ciuffetti L."/>
            <person name="Hamelin R.C."/>
            <person name="Kema G.H.J."/>
            <person name="Lawrence C."/>
            <person name="Scott J.A."/>
            <person name="Spatafora J.W."/>
            <person name="Turgeon B.G."/>
            <person name="de Wit P.J.G.M."/>
            <person name="Zhong S."/>
            <person name="Goodwin S.B."/>
            <person name="Grigoriev I.V."/>
        </authorList>
    </citation>
    <scope>NUCLEOTIDE SEQUENCE [LARGE SCALE GENOMIC DNA]</scope>
    <source>
        <strain evidence="5">NZE10 / CBS 128990</strain>
    </source>
</reference>
<dbReference type="InterPro" id="IPR002654">
    <property type="entry name" value="Glyco_trans_25"/>
</dbReference>
<dbReference type="OMA" id="PPIFAHH"/>
<sequence>MLSHSLPVRVSLAVGAGLALLLLYLLSHTNHLPSSHFTPRKDTLDADALEHVFNSTLGFQKIFVINLPSRTDHRDTLSLAATLTGLEVEYVDGATEFDEGLLPPGGDPAKIGKGSIGAWRAHMNVARRIVEQNITSALVLEGDVDWDIRIKTQMHDFARASRQLLAPDGLDHDLLISDFRSDIAANSPYGDTELWDLLWIGHCGSRFAGGKNEKVPVGKVVIPNDQSVPEPQHLDFEYGEKDLLKDYPPHTRVVSRARMNVCTLAYGMSQAGARPMCDGLFGRPTHSCISVQPQLFQHHRPVGPKSKFSGISDHGDGFNEHAYTRNIRWSTRINFDKLVYGQTDYIDSYQDGQEEPERQ</sequence>
<dbReference type="EMBL" id="KB446543">
    <property type="protein sequence ID" value="EME40818.1"/>
    <property type="molecule type" value="Genomic_DNA"/>
</dbReference>
<comment type="similarity">
    <text evidence="1">Belongs to the glycosyltransferase 25 family.</text>
</comment>
<keyword evidence="3 4" id="KW-0808">Transferase</keyword>
<dbReference type="PANTHER" id="PTHR10730:SF53">
    <property type="entry name" value="GLYCOSYLTRANSFERASE 25 FAMILY MEMBER"/>
    <property type="match status" value="1"/>
</dbReference>
<dbReference type="CDD" id="cd06532">
    <property type="entry name" value="Glyco_transf_25"/>
    <property type="match status" value="1"/>
</dbReference>
<dbReference type="Proteomes" id="UP000016933">
    <property type="component" value="Unassembled WGS sequence"/>
</dbReference>
<accession>N1PDY1</accession>
<reference evidence="5" key="1">
    <citation type="journal article" date="2012" name="PLoS Genet.">
        <title>The genomes of the fungal plant pathogens Cladosporium fulvum and Dothistroma septosporum reveal adaptation to different hosts and lifestyles but also signatures of common ancestry.</title>
        <authorList>
            <person name="de Wit P.J.G.M."/>
            <person name="van der Burgt A."/>
            <person name="Oekmen B."/>
            <person name="Stergiopoulos I."/>
            <person name="Abd-Elsalam K.A."/>
            <person name="Aerts A.L."/>
            <person name="Bahkali A.H."/>
            <person name="Beenen H.G."/>
            <person name="Chettri P."/>
            <person name="Cox M.P."/>
            <person name="Datema E."/>
            <person name="de Vries R.P."/>
            <person name="Dhillon B."/>
            <person name="Ganley A.R."/>
            <person name="Griffiths S.A."/>
            <person name="Guo Y."/>
            <person name="Hamelin R.C."/>
            <person name="Henrissat B."/>
            <person name="Kabir M.S."/>
            <person name="Jashni M.K."/>
            <person name="Kema G."/>
            <person name="Klaubauf S."/>
            <person name="Lapidus A."/>
            <person name="Levasseur A."/>
            <person name="Lindquist E."/>
            <person name="Mehrabi R."/>
            <person name="Ohm R.A."/>
            <person name="Owen T.J."/>
            <person name="Salamov A."/>
            <person name="Schwelm A."/>
            <person name="Schijlen E."/>
            <person name="Sun H."/>
            <person name="van den Burg H.A."/>
            <person name="van Ham R.C.H.J."/>
            <person name="Zhang S."/>
            <person name="Goodwin S.B."/>
            <person name="Grigoriev I.V."/>
            <person name="Collemare J."/>
            <person name="Bradshaw R.E."/>
        </authorList>
    </citation>
    <scope>NUCLEOTIDE SEQUENCE [LARGE SCALE GENOMIC DNA]</scope>
    <source>
        <strain evidence="5">NZE10 / CBS 128990</strain>
    </source>
</reference>
<evidence type="ECO:0000313" key="4">
    <source>
        <dbReference type="EMBL" id="EME40818.1"/>
    </source>
</evidence>
<name>N1PDY1_DOTSN</name>
<dbReference type="HOGENOM" id="CLU_032992_1_0_1"/>
<dbReference type="AlphaFoldDB" id="N1PDY1"/>
<dbReference type="InterPro" id="IPR050757">
    <property type="entry name" value="Collagen_mod_GT25"/>
</dbReference>
<organism evidence="4 5">
    <name type="scientific">Dothistroma septosporum (strain NZE10 / CBS 128990)</name>
    <name type="common">Red band needle blight fungus</name>
    <name type="synonym">Mycosphaerella pini</name>
    <dbReference type="NCBI Taxonomy" id="675120"/>
    <lineage>
        <taxon>Eukaryota</taxon>
        <taxon>Fungi</taxon>
        <taxon>Dikarya</taxon>
        <taxon>Ascomycota</taxon>
        <taxon>Pezizomycotina</taxon>
        <taxon>Dothideomycetes</taxon>
        <taxon>Dothideomycetidae</taxon>
        <taxon>Mycosphaerellales</taxon>
        <taxon>Mycosphaerellaceae</taxon>
        <taxon>Dothistroma</taxon>
    </lineage>
</organism>
<evidence type="ECO:0000256" key="2">
    <source>
        <dbReference type="ARBA" id="ARBA00022676"/>
    </source>
</evidence>
<dbReference type="STRING" id="675120.N1PDY1"/>
<proteinExistence type="inferred from homology"/>
<dbReference type="GO" id="GO:0016740">
    <property type="term" value="F:transferase activity"/>
    <property type="evidence" value="ECO:0007669"/>
    <property type="project" value="UniProtKB-KW"/>
</dbReference>
<keyword evidence="2" id="KW-0328">Glycosyltransferase</keyword>
<evidence type="ECO:0000256" key="1">
    <source>
        <dbReference type="ARBA" id="ARBA00006721"/>
    </source>
</evidence>
<dbReference type="OrthoDB" id="47375at2759"/>
<keyword evidence="5" id="KW-1185">Reference proteome</keyword>
<protein>
    <submittedName>
        <fullName evidence="4">Glycosyltransferase family 25 protein</fullName>
    </submittedName>
</protein>
<dbReference type="PANTHER" id="PTHR10730">
    <property type="entry name" value="PROCOLLAGEN-LYSINE,2-OXOGLUTARATE 5-DIOXYGENASE/GLYCOSYLTRANSFERASE 25 FAMILY MEMBER"/>
    <property type="match status" value="1"/>
</dbReference>
<evidence type="ECO:0000313" key="5">
    <source>
        <dbReference type="Proteomes" id="UP000016933"/>
    </source>
</evidence>
<gene>
    <name evidence="4" type="ORF">DOTSEDRAFT_90923</name>
</gene>
<dbReference type="eggNOG" id="ENOG502S152">
    <property type="taxonomic scope" value="Eukaryota"/>
</dbReference>